<evidence type="ECO:0000313" key="1">
    <source>
        <dbReference type="EMBL" id="KAK4238129.1"/>
    </source>
</evidence>
<reference evidence="1" key="1">
    <citation type="journal article" date="2023" name="Mol. Phylogenet. Evol.">
        <title>Genome-scale phylogeny and comparative genomics of the fungal order Sordariales.</title>
        <authorList>
            <person name="Hensen N."/>
            <person name="Bonometti L."/>
            <person name="Westerberg I."/>
            <person name="Brannstrom I.O."/>
            <person name="Guillou S."/>
            <person name="Cros-Aarteil S."/>
            <person name="Calhoun S."/>
            <person name="Haridas S."/>
            <person name="Kuo A."/>
            <person name="Mondo S."/>
            <person name="Pangilinan J."/>
            <person name="Riley R."/>
            <person name="LaButti K."/>
            <person name="Andreopoulos B."/>
            <person name="Lipzen A."/>
            <person name="Chen C."/>
            <person name="Yan M."/>
            <person name="Daum C."/>
            <person name="Ng V."/>
            <person name="Clum A."/>
            <person name="Steindorff A."/>
            <person name="Ohm R.A."/>
            <person name="Martin F."/>
            <person name="Silar P."/>
            <person name="Natvig D.O."/>
            <person name="Lalanne C."/>
            <person name="Gautier V."/>
            <person name="Ament-Velasquez S.L."/>
            <person name="Kruys A."/>
            <person name="Hutchinson M.I."/>
            <person name="Powell A.J."/>
            <person name="Barry K."/>
            <person name="Miller A.N."/>
            <person name="Grigoriev I.V."/>
            <person name="Debuchy R."/>
            <person name="Gladieux P."/>
            <person name="Hiltunen Thoren M."/>
            <person name="Johannesson H."/>
        </authorList>
    </citation>
    <scope>NUCLEOTIDE SEQUENCE</scope>
    <source>
        <strain evidence="1">CBS 532.94</strain>
    </source>
</reference>
<gene>
    <name evidence="1" type="ORF">C8A03DRAFT_33874</name>
</gene>
<dbReference type="Proteomes" id="UP001303760">
    <property type="component" value="Unassembled WGS sequence"/>
</dbReference>
<organism evidence="1 2">
    <name type="scientific">Achaetomium macrosporum</name>
    <dbReference type="NCBI Taxonomy" id="79813"/>
    <lineage>
        <taxon>Eukaryota</taxon>
        <taxon>Fungi</taxon>
        <taxon>Dikarya</taxon>
        <taxon>Ascomycota</taxon>
        <taxon>Pezizomycotina</taxon>
        <taxon>Sordariomycetes</taxon>
        <taxon>Sordariomycetidae</taxon>
        <taxon>Sordariales</taxon>
        <taxon>Chaetomiaceae</taxon>
        <taxon>Achaetomium</taxon>
    </lineage>
</organism>
<sequence length="301" mass="35033">MGRRPQIKRFKAVERFQPSRSCAPRQHFPSFLSLPMELRCQVYESLLHSPNAIDVAGLWYQKPALTLSLLRVSKFVSVEAAHYFYSVNTFVLLEDCDAHQKDYCDIIKSPAYQWLQAMKTYAPSLRNIHLRIRIERPMGYYTHLLSFLATLAPNISRLAIVGERHKVIDRRRENSSVFRWYYEWHPNRVMPLKGGQIEMLGQVLRKFENLRLVVLGGRQESAAMNALCELLRKCRVQGIKDEASGRESFLVRGMLWPLDGTCEEVKWYDAVYGPGDDGRDWVVKQFVKDMKEDDNEEKGDN</sequence>
<protein>
    <recommendedName>
        <fullName evidence="3">F-box domain-containing protein</fullName>
    </recommendedName>
</protein>
<evidence type="ECO:0000313" key="2">
    <source>
        <dbReference type="Proteomes" id="UP001303760"/>
    </source>
</evidence>
<dbReference type="EMBL" id="MU860108">
    <property type="protein sequence ID" value="KAK4238129.1"/>
    <property type="molecule type" value="Genomic_DNA"/>
</dbReference>
<evidence type="ECO:0008006" key="3">
    <source>
        <dbReference type="Google" id="ProtNLM"/>
    </source>
</evidence>
<dbReference type="AlphaFoldDB" id="A0AAN7HFD2"/>
<dbReference type="PANTHER" id="PTHR42085">
    <property type="entry name" value="F-BOX DOMAIN-CONTAINING PROTEIN"/>
    <property type="match status" value="1"/>
</dbReference>
<name>A0AAN7HFD2_9PEZI</name>
<proteinExistence type="predicted"/>
<comment type="caution">
    <text evidence="1">The sequence shown here is derived from an EMBL/GenBank/DDBJ whole genome shotgun (WGS) entry which is preliminary data.</text>
</comment>
<keyword evidence="2" id="KW-1185">Reference proteome</keyword>
<dbReference type="PANTHER" id="PTHR42085:SF8">
    <property type="entry name" value="F-BOX DOMAIN-CONTAINING PROTEIN"/>
    <property type="match status" value="1"/>
</dbReference>
<dbReference type="InterPro" id="IPR038883">
    <property type="entry name" value="AN11006-like"/>
</dbReference>
<accession>A0AAN7HFD2</accession>
<reference evidence="1" key="2">
    <citation type="submission" date="2023-05" db="EMBL/GenBank/DDBJ databases">
        <authorList>
            <consortium name="Lawrence Berkeley National Laboratory"/>
            <person name="Steindorff A."/>
            <person name="Hensen N."/>
            <person name="Bonometti L."/>
            <person name="Westerberg I."/>
            <person name="Brannstrom I.O."/>
            <person name="Guillou S."/>
            <person name="Cros-Aarteil S."/>
            <person name="Calhoun S."/>
            <person name="Haridas S."/>
            <person name="Kuo A."/>
            <person name="Mondo S."/>
            <person name="Pangilinan J."/>
            <person name="Riley R."/>
            <person name="Labutti K."/>
            <person name="Andreopoulos B."/>
            <person name="Lipzen A."/>
            <person name="Chen C."/>
            <person name="Yanf M."/>
            <person name="Daum C."/>
            <person name="Ng V."/>
            <person name="Clum A."/>
            <person name="Ohm R."/>
            <person name="Martin F."/>
            <person name="Silar P."/>
            <person name="Natvig D."/>
            <person name="Lalanne C."/>
            <person name="Gautier V."/>
            <person name="Ament-Velasquez S.L."/>
            <person name="Kruys A."/>
            <person name="Hutchinson M.I."/>
            <person name="Powell A.J."/>
            <person name="Barry K."/>
            <person name="Miller A.N."/>
            <person name="Grigoriev I.V."/>
            <person name="Debuchy R."/>
            <person name="Gladieux P."/>
            <person name="Thoren M.H."/>
            <person name="Johannesson H."/>
        </authorList>
    </citation>
    <scope>NUCLEOTIDE SEQUENCE</scope>
    <source>
        <strain evidence="1">CBS 532.94</strain>
    </source>
</reference>